<gene>
    <name evidence="1" type="ORF">CGZ75_21405</name>
</gene>
<sequence length="213" mass="22742">MNNLSRKLNSTSKKPLGPVNVFTRFINKNPKTSLTPVQTYPKISKTAFLSPYTSVVGNVTLSKNVFVDQHAAILADRGGPIFVGANTSIVTGAVLNGERKRTIGNKSYSIIIGKKTVISTGALVNGASIVGDGVVVGGNVYNSIIGDGCFIGANSTVRRVTIAPNRFVPHGAVVVTQKQADSLRKVPSDFIALYKELYATYQTLRAGYSRMYG</sequence>
<dbReference type="InterPro" id="IPR052265">
    <property type="entry name" value="Gamma-CA"/>
</dbReference>
<dbReference type="AlphaFoldDB" id="A0A229NUT7"/>
<dbReference type="InterPro" id="IPR011004">
    <property type="entry name" value="Trimer_LpxA-like_sf"/>
</dbReference>
<evidence type="ECO:0000313" key="2">
    <source>
        <dbReference type="Proteomes" id="UP000215145"/>
    </source>
</evidence>
<reference evidence="1 2" key="1">
    <citation type="submission" date="2017-07" db="EMBL/GenBank/DDBJ databases">
        <title>Paenibacillus herberti R33 genome sequencing and assembly.</title>
        <authorList>
            <person name="Su W."/>
        </authorList>
    </citation>
    <scope>NUCLEOTIDE SEQUENCE [LARGE SCALE GENOMIC DNA]</scope>
    <source>
        <strain evidence="1 2">R33</strain>
    </source>
</reference>
<dbReference type="EMBL" id="NMUQ01000003">
    <property type="protein sequence ID" value="OXM13590.1"/>
    <property type="molecule type" value="Genomic_DNA"/>
</dbReference>
<organism evidence="1 2">
    <name type="scientific">Paenibacillus herberti</name>
    <dbReference type="NCBI Taxonomy" id="1619309"/>
    <lineage>
        <taxon>Bacteria</taxon>
        <taxon>Bacillati</taxon>
        <taxon>Bacillota</taxon>
        <taxon>Bacilli</taxon>
        <taxon>Bacillales</taxon>
        <taxon>Paenibacillaceae</taxon>
        <taxon>Paenibacillus</taxon>
    </lineage>
</organism>
<comment type="caution">
    <text evidence="1">The sequence shown here is derived from an EMBL/GenBank/DDBJ whole genome shotgun (WGS) entry which is preliminary data.</text>
</comment>
<dbReference type="OrthoDB" id="9803036at2"/>
<keyword evidence="2" id="KW-1185">Reference proteome</keyword>
<proteinExistence type="predicted"/>
<evidence type="ECO:0000313" key="1">
    <source>
        <dbReference type="EMBL" id="OXM13590.1"/>
    </source>
</evidence>
<dbReference type="PANTHER" id="PTHR43360:SF1">
    <property type="entry name" value="CARBOXYSOME ASSEMBLY PROTEIN CCMM"/>
    <property type="match status" value="1"/>
</dbReference>
<name>A0A229NUT7_9BACL</name>
<dbReference type="Gene3D" id="2.160.10.10">
    <property type="entry name" value="Hexapeptide repeat proteins"/>
    <property type="match status" value="1"/>
</dbReference>
<accession>A0A229NUT7</accession>
<dbReference type="RefSeq" id="WP_089526294.1">
    <property type="nucleotide sequence ID" value="NZ_NMUQ01000003.1"/>
</dbReference>
<dbReference type="PANTHER" id="PTHR43360">
    <property type="entry name" value="CARBON DIOXIDE CONCENTRATING MECHANISM PROTEIN CCMM"/>
    <property type="match status" value="1"/>
</dbReference>
<protein>
    <submittedName>
        <fullName evidence="1">Carbonate dehydratase</fullName>
    </submittedName>
</protein>
<dbReference type="SUPFAM" id="SSF51161">
    <property type="entry name" value="Trimeric LpxA-like enzymes"/>
    <property type="match status" value="1"/>
</dbReference>
<dbReference type="Proteomes" id="UP000215145">
    <property type="component" value="Unassembled WGS sequence"/>
</dbReference>